<feature type="domain" description="BIG2" evidence="5">
    <location>
        <begin position="815"/>
        <end position="890"/>
    </location>
</feature>
<dbReference type="SUPFAM" id="SSF74650">
    <property type="entry name" value="Galactose mutarotase-like"/>
    <property type="match status" value="1"/>
</dbReference>
<feature type="domain" description="BIG2" evidence="5">
    <location>
        <begin position="467"/>
        <end position="545"/>
    </location>
</feature>
<dbReference type="SMART" id="SM00635">
    <property type="entry name" value="BID_2"/>
    <property type="match status" value="4"/>
</dbReference>
<dbReference type="Gene3D" id="2.70.98.10">
    <property type="match status" value="1"/>
</dbReference>
<organism evidence="6 7">
    <name type="scientific">Chengkuizengella axinellae</name>
    <dbReference type="NCBI Taxonomy" id="3064388"/>
    <lineage>
        <taxon>Bacteria</taxon>
        <taxon>Bacillati</taxon>
        <taxon>Bacillota</taxon>
        <taxon>Bacilli</taxon>
        <taxon>Bacillales</taxon>
        <taxon>Paenibacillaceae</taxon>
        <taxon>Chengkuizengella</taxon>
    </lineage>
</organism>
<evidence type="ECO:0000256" key="4">
    <source>
        <dbReference type="SAM" id="SignalP"/>
    </source>
</evidence>
<dbReference type="InterPro" id="IPR008964">
    <property type="entry name" value="Invasin/intimin_cell_adhesion"/>
</dbReference>
<dbReference type="Gene3D" id="1.50.10.100">
    <property type="entry name" value="Chondroitin AC/alginate lyase"/>
    <property type="match status" value="1"/>
</dbReference>
<dbReference type="InterPro" id="IPR004103">
    <property type="entry name" value="Lyase_8_C"/>
</dbReference>
<evidence type="ECO:0000313" key="7">
    <source>
        <dbReference type="Proteomes" id="UP001231941"/>
    </source>
</evidence>
<dbReference type="InterPro" id="IPR011071">
    <property type="entry name" value="Lyase_8-like_C"/>
</dbReference>
<dbReference type="InterPro" id="IPR008929">
    <property type="entry name" value="Chondroitin_lyas"/>
</dbReference>
<dbReference type="Pfam" id="PF02278">
    <property type="entry name" value="Lyase_8"/>
    <property type="match status" value="1"/>
</dbReference>
<proteinExistence type="inferred from homology"/>
<dbReference type="InterPro" id="IPR014718">
    <property type="entry name" value="GH-type_carb-bd"/>
</dbReference>
<dbReference type="Pfam" id="PF02368">
    <property type="entry name" value="Big_2"/>
    <property type="match status" value="2"/>
</dbReference>
<reference evidence="6 7" key="1">
    <citation type="submission" date="2023-08" db="EMBL/GenBank/DDBJ databases">
        <authorList>
            <person name="Park J.-S."/>
        </authorList>
    </citation>
    <scope>NUCLEOTIDE SEQUENCE [LARGE SCALE GENOMIC DNA]</scope>
    <source>
        <strain evidence="6 7">2205SS18-9</strain>
    </source>
</reference>
<dbReference type="Pfam" id="PF08124">
    <property type="entry name" value="Lyase_8_N"/>
    <property type="match status" value="1"/>
</dbReference>
<dbReference type="InterPro" id="IPR003159">
    <property type="entry name" value="Lyase_8_central_dom"/>
</dbReference>
<dbReference type="PANTHER" id="PTHR38481">
    <property type="entry name" value="HYALURONATE LYASE"/>
    <property type="match status" value="1"/>
</dbReference>
<evidence type="ECO:0000259" key="5">
    <source>
        <dbReference type="SMART" id="SM00635"/>
    </source>
</evidence>
<comment type="similarity">
    <text evidence="1">Belongs to the polysaccharide lyase 8 family.</text>
</comment>
<dbReference type="PANTHER" id="PTHR38481:SF1">
    <property type="entry name" value="HYALURONATE LYASE"/>
    <property type="match status" value="1"/>
</dbReference>
<sequence>MKQTSLKKIISQILIITLMLSFIPVNDAQNSNVAANTNLINNAGFEVTENADGLWGNNRASDWIAVEGGNSQTTAVYDVVNNEGRMATNALKLSNPDPVLSSYAVVYQNNDAKESAKYEVRAWMKTDHVVGDGAFIRTQFLDSSSKKVVGSVNYSIDKVKGTSDWTEYSFEIQTPPSTAKIKLELIFDDSAGTVWFDDVEIVEIVWNPITNLQFTKNSIDMNVGESFSLSSLLGINPVDTTENVNWEAEVNKDAAIVNGNGEVTAIKAGSIVITASNEAGTISASIDVNVIGNGTNSLIRNGGFEVTENADGLWGNNRASDWIAVEGGNSQTTAVYDVVNSEGRMATNALKLSNPDPVLSSYAVVYQNNNAKELAKYEVKAWMKTDHVVGDGAYIRTQYLDSNSRKVVGSVNHSIDKVKGTSDWTEYSFEIQTPPDTSKIKLELIFDDSAGTVWFDDVEIVEIPIIAIQDINIVQTDIEMLEYDVISLEKQIQPLDSNEAIIWTSSDESVVTVDEAGIVRAVSLGDATITASNVNGDIQDTVRITVIENLNHVANSGFEQIGGGTGQWSDGGAAGWEAWVSTSNTLSDPSIKIVEGMFYSGSRALEISSNTADPNDIEQVQVIVNQHALGINENETYRLSTWIKTEDVSGKGAKFRVQFKDGAGTKIVDSETPYSLGVAGTTDWQNYSLILNPPVGTEQMKVELFLDTGAGTVWFDDVLLEGDWISIEELQIIEEELTILVQESKPIDFNVIPETPTEKIIWVSSDNTVATVDENGFVTGTGVGKVIITAYGETSKAYDSVIVHVTENPDVNPIDIQSLALDSQIHLFEGRYHLLNPTFAPDGADTSSLVWSSSNSNIATVEKGLIKAIQPGEVEITVETEDGRLRAVSTVTIDAYEWDEFDDLRVKLEEQLLQRTILDIHDPRMEDLFHEIISAGVSNWESINKNDDTQFLWLYDDHDLSLAADITNSYSRLSTMAKIFVYEDSPYYQDERLLGDLISALEWMYENKYNENTSEIGNYWNYERGAVKHLVPILVLLHDYLNQEQMDKYIATIDKFAPNTIQYNYPHPDGPLDSTLANSISNSVALIGAGSIEKNAGKIAGVRNAIIDRIEYADDVPNETNGFYKDGSYVFHNNIAYTGTYGMEIIRNLPDILSLLNDTSWDAASPEIDMIYDAVLNSFEPLMYKGAMMDMVRGRSIAKSELQDHDSGFYLTNALTRYAEFVPAPYAEQFKSLAKYWIEQDTYLNYEQNLSSFSDFYLYDALIADENVQPRGELSLHKTFSAMDRVVNHKTGYAFGISMYSDRIQNYEENNGNNLKGWHTGSGMTYLYNDDLGHYSDGFWPTVDPYRIPGTTIDTQTMQDEEGKDTSTETWVGGVTFQDLYGTAGMSYDAWESSLTAKKSWFMFDDEIVAVGAGITSGETTPVETIVENRKIRDDGTNQIVINGQVQPEQLGWEQTVDQVEWVHLEGNVEGSAIGYYFPDPSTVQVKKEERTGSWRDINEAESDDPVTRSYMTMWFDHGVQPQEDKYAYVLLPNYSAEAVETYTANPDIEILRNDETVQAVQSHSLGILGANFWNNEQQTVGDLTVYQQASVMMQTSNGELEISISDPTQQGNIIEIELNQKALQLVEAHNNITVQQFEPFIKLIVDVTDAAGQSFTAKFKLEASELSGLSGVMDEAEQLLLSHEVGTGVGDISAPDHGLLQTELDNARIIFNDAANQPQEAINEAEANLRSAIEIFKESIIQAANDISELISIIDETQQFHDQAEEGNAVGQYPNGSKEILQNVIYAAQILLDDAANQTQAAVDRSVETLQEALDEFKASVKEPNNVQFKPKVKKGERKGTTRVEAEIDESKYRLVIEIDYEKDETSSEMDPDVLPAAGEGVIDPYTIGEDIVISAYDKNNTYLNVYLVDEDNQVVDYKQLKLTNGKIK</sequence>
<dbReference type="SUPFAM" id="SSF49863">
    <property type="entry name" value="Hyaluronate lyase-like, C-terminal domain"/>
    <property type="match status" value="1"/>
</dbReference>
<dbReference type="Pfam" id="PF22637">
    <property type="entry name" value="CBM_4_9_1"/>
    <property type="match status" value="3"/>
</dbReference>
<dbReference type="RefSeq" id="WP_305992092.1">
    <property type="nucleotide sequence ID" value="NZ_JAVAMP010000004.1"/>
</dbReference>
<dbReference type="GO" id="GO:0016829">
    <property type="term" value="F:lyase activity"/>
    <property type="evidence" value="ECO:0007669"/>
    <property type="project" value="UniProtKB-KW"/>
</dbReference>
<gene>
    <name evidence="6" type="ORF">Q5Y73_11770</name>
</gene>
<dbReference type="Gene3D" id="2.60.120.260">
    <property type="entry name" value="Galactose-binding domain-like"/>
    <property type="match status" value="3"/>
</dbReference>
<evidence type="ECO:0000256" key="3">
    <source>
        <dbReference type="ARBA" id="ARBA00023239"/>
    </source>
</evidence>
<dbReference type="Gene3D" id="1.20.1270.90">
    <property type="entry name" value="AF1782-like"/>
    <property type="match status" value="2"/>
</dbReference>
<dbReference type="Gene3D" id="2.60.40.1080">
    <property type="match status" value="4"/>
</dbReference>
<evidence type="ECO:0000313" key="6">
    <source>
        <dbReference type="EMBL" id="MDP5274788.1"/>
    </source>
</evidence>
<dbReference type="Proteomes" id="UP001231941">
    <property type="component" value="Unassembled WGS sequence"/>
</dbReference>
<dbReference type="EMBL" id="JAVAMP010000004">
    <property type="protein sequence ID" value="MDP5274788.1"/>
    <property type="molecule type" value="Genomic_DNA"/>
</dbReference>
<dbReference type="SUPFAM" id="SSF49373">
    <property type="entry name" value="Invasin/intimin cell-adhesion fragments"/>
    <property type="match status" value="4"/>
</dbReference>
<dbReference type="SUPFAM" id="SSF48230">
    <property type="entry name" value="Chondroitin AC/alginate lyase"/>
    <property type="match status" value="1"/>
</dbReference>
<feature type="domain" description="BIG2" evidence="5">
    <location>
        <begin position="208"/>
        <end position="287"/>
    </location>
</feature>
<dbReference type="InterPro" id="IPR003343">
    <property type="entry name" value="Big_2"/>
</dbReference>
<evidence type="ECO:0000256" key="2">
    <source>
        <dbReference type="ARBA" id="ARBA00022729"/>
    </source>
</evidence>
<dbReference type="InterPro" id="IPR054563">
    <property type="entry name" value="HylB-like_N"/>
</dbReference>
<dbReference type="InterPro" id="IPR012970">
    <property type="entry name" value="Lyase_8_alpha_N"/>
</dbReference>
<comment type="caution">
    <text evidence="6">The sequence shown here is derived from an EMBL/GenBank/DDBJ whole genome shotgun (WGS) entry which is preliminary data.</text>
</comment>
<dbReference type="CDD" id="cd01083">
    <property type="entry name" value="GAG_Lyase"/>
    <property type="match status" value="1"/>
</dbReference>
<accession>A0ABT9IZP2</accession>
<keyword evidence="7" id="KW-1185">Reference proteome</keyword>
<dbReference type="InterPro" id="IPR038970">
    <property type="entry name" value="Lyase_8"/>
</dbReference>
<dbReference type="Pfam" id="PF02884">
    <property type="entry name" value="Lyase_8_C"/>
    <property type="match status" value="1"/>
</dbReference>
<dbReference type="InterPro" id="IPR008979">
    <property type="entry name" value="Galactose-bd-like_sf"/>
</dbReference>
<evidence type="ECO:0000256" key="1">
    <source>
        <dbReference type="ARBA" id="ARBA00006699"/>
    </source>
</evidence>
<keyword evidence="3 6" id="KW-0456">Lyase</keyword>
<feature type="domain" description="BIG2" evidence="5">
    <location>
        <begin position="726"/>
        <end position="802"/>
    </location>
</feature>
<keyword evidence="2 4" id="KW-0732">Signal</keyword>
<dbReference type="InterPro" id="IPR011013">
    <property type="entry name" value="Gal_mutarotase_sf_dom"/>
</dbReference>
<dbReference type="SUPFAM" id="SSF49785">
    <property type="entry name" value="Galactose-binding domain-like"/>
    <property type="match status" value="3"/>
</dbReference>
<feature type="signal peptide" evidence="4">
    <location>
        <begin position="1"/>
        <end position="27"/>
    </location>
</feature>
<dbReference type="Gene3D" id="2.60.220.10">
    <property type="entry name" value="Polysaccharide lyase family 8-like, C-terminal"/>
    <property type="match status" value="1"/>
</dbReference>
<name>A0ABT9IZP2_9BACL</name>
<protein>
    <submittedName>
        <fullName evidence="6">Polysaccharide lyase family 8 super-sandwich domain-containing protein</fullName>
    </submittedName>
</protein>
<feature type="chain" id="PRO_5045845850" evidence="4">
    <location>
        <begin position="28"/>
        <end position="1930"/>
    </location>
</feature>